<feature type="domain" description="C3H1-type" evidence="7">
    <location>
        <begin position="55"/>
        <end position="84"/>
    </location>
</feature>
<reference evidence="8 9" key="1">
    <citation type="journal article" date="2016" name="Genome Biol. Evol.">
        <title>Gene Family Evolution Reflects Adaptation to Soil Environmental Stressors in the Genome of the Collembolan Orchesella cincta.</title>
        <authorList>
            <person name="Faddeeva-Vakhrusheva A."/>
            <person name="Derks M.F."/>
            <person name="Anvar S.Y."/>
            <person name="Agamennone V."/>
            <person name="Suring W."/>
            <person name="Smit S."/>
            <person name="van Straalen N.M."/>
            <person name="Roelofs D."/>
        </authorList>
    </citation>
    <scope>NUCLEOTIDE SEQUENCE [LARGE SCALE GENOMIC DNA]</scope>
    <source>
        <tissue evidence="8">Mixed pool</tissue>
    </source>
</reference>
<evidence type="ECO:0000256" key="5">
    <source>
        <dbReference type="ARBA" id="ARBA00035440"/>
    </source>
</evidence>
<dbReference type="InterPro" id="IPR035437">
    <property type="entry name" value="SNase_OB-fold_sf"/>
</dbReference>
<dbReference type="InterPro" id="IPR036920">
    <property type="entry name" value="Ribosomal_uL16_sf"/>
</dbReference>
<dbReference type="AlphaFoldDB" id="A0A1D2N2F8"/>
<evidence type="ECO:0000256" key="2">
    <source>
        <dbReference type="ARBA" id="ARBA00022980"/>
    </source>
</evidence>
<dbReference type="Pfam" id="PF00252">
    <property type="entry name" value="Ribosomal_L16"/>
    <property type="match status" value="1"/>
</dbReference>
<evidence type="ECO:0000259" key="7">
    <source>
        <dbReference type="PROSITE" id="PS50103"/>
    </source>
</evidence>
<dbReference type="GO" id="GO:0005762">
    <property type="term" value="C:mitochondrial large ribosomal subunit"/>
    <property type="evidence" value="ECO:0007669"/>
    <property type="project" value="TreeGrafter"/>
</dbReference>
<organism evidence="8 9">
    <name type="scientific">Orchesella cincta</name>
    <name type="common">Springtail</name>
    <name type="synonym">Podura cincta</name>
    <dbReference type="NCBI Taxonomy" id="48709"/>
    <lineage>
        <taxon>Eukaryota</taxon>
        <taxon>Metazoa</taxon>
        <taxon>Ecdysozoa</taxon>
        <taxon>Arthropoda</taxon>
        <taxon>Hexapoda</taxon>
        <taxon>Collembola</taxon>
        <taxon>Entomobryomorpha</taxon>
        <taxon>Entomobryoidea</taxon>
        <taxon>Orchesellidae</taxon>
        <taxon>Orchesellinae</taxon>
        <taxon>Orchesella</taxon>
    </lineage>
</organism>
<dbReference type="InterPro" id="IPR000114">
    <property type="entry name" value="Ribosomal_uL16_bact-type"/>
</dbReference>
<dbReference type="SUPFAM" id="SSF63748">
    <property type="entry name" value="Tudor/PWWP/MBT"/>
    <property type="match status" value="1"/>
</dbReference>
<dbReference type="PROSITE" id="PS50103">
    <property type="entry name" value="ZF_C3H1"/>
    <property type="match status" value="1"/>
</dbReference>
<dbReference type="EMBL" id="LJIJ01000279">
    <property type="protein sequence ID" value="ODM99477.1"/>
    <property type="molecule type" value="Genomic_DNA"/>
</dbReference>
<dbReference type="OrthoDB" id="268521at2759"/>
<name>A0A1D2N2F8_ORCCI</name>
<evidence type="ECO:0000256" key="1">
    <source>
        <dbReference type="ARBA" id="ARBA00008931"/>
    </source>
</evidence>
<feature type="zinc finger region" description="C3H1-type" evidence="6">
    <location>
        <begin position="55"/>
        <end position="84"/>
    </location>
</feature>
<evidence type="ECO:0000256" key="6">
    <source>
        <dbReference type="PROSITE-ProRule" id="PRU00723"/>
    </source>
</evidence>
<keyword evidence="9" id="KW-1185">Reference proteome</keyword>
<accession>A0A1D2N2F8</accession>
<dbReference type="GO" id="GO:0032543">
    <property type="term" value="P:mitochondrial translation"/>
    <property type="evidence" value="ECO:0007669"/>
    <property type="project" value="TreeGrafter"/>
</dbReference>
<dbReference type="Pfam" id="PF00567">
    <property type="entry name" value="TUDOR"/>
    <property type="match status" value="1"/>
</dbReference>
<keyword evidence="3" id="KW-0687">Ribonucleoprotein</keyword>
<dbReference type="PANTHER" id="PTHR12220:SF13">
    <property type="entry name" value="LARGE RIBOSOMAL SUBUNIT PROTEIN UL16M"/>
    <property type="match status" value="1"/>
</dbReference>
<dbReference type="Gene3D" id="3.90.1170.10">
    <property type="entry name" value="Ribosomal protein L10e/L16"/>
    <property type="match status" value="1"/>
</dbReference>
<sequence>MAEGFQTFKGEMDKVQIVAEDEDDERFEPLEDHYSRDVGFFDDNNPGESLFKEGRAKDVPCQFHSGFSGTCWKGSNCPYSHDKYTGGYFARDYPELALAASAGREATCVIRLAEKSNLGQETEFLCRVTHVVDPSEFFVVPIDQEECLCAKVEEKFKEIQVVDEQEENCSKPQSNDQLEAYTYGFNCMEIPNGISAQDHQPDKTPTPKNQPGQLHAYLQSGQRYRKYQSDHYFPLAELVAAKVRKEWMRAVVLFCDQQDITKFGTSQVLVQLLDTGEKLKLNSKDLCRLPEKFCNTPSAAFRCCIFGASPVYRTWTKSAIQAFKELVENKVLLLIVKETASKTDEVTSLLENRQYVVKLVVFINKKYTDIAQVLIKKGFGFKWNPFPYRPFSKDFINPFLLDCIYQPWGRLPDDAKFAELFVVIHITIHFDKMISSRILVTNSGPLRSFGQVSLLANKQLECVSYFQTRGLRKHVLPPTYEGVVFPERNKLKFMEKVPVYPAGLRPPKSQKNLKFMRGPEAVHTDFIHGQYGIIAQSPGRLIHGHYEMMRLTIGRRIDPDRMFAIWRVDPPWQPVTKKGQGKRMGGGKGAIDHYVTPIKHGRVIVEIGGRCEFQEVKPILKEVIGKLPFKAIGVSQEMLNEIRLKEKELEASNINPYTFKYIVKNNMGRSHHWISPNDRKYFGKHI</sequence>
<dbReference type="GO" id="GO:0019843">
    <property type="term" value="F:rRNA binding"/>
    <property type="evidence" value="ECO:0007669"/>
    <property type="project" value="InterPro"/>
</dbReference>
<dbReference type="InterPro" id="IPR000571">
    <property type="entry name" value="Znf_CCCH"/>
</dbReference>
<proteinExistence type="inferred from homology"/>
<evidence type="ECO:0000313" key="9">
    <source>
        <dbReference type="Proteomes" id="UP000094527"/>
    </source>
</evidence>
<dbReference type="SUPFAM" id="SSF54686">
    <property type="entry name" value="Ribosomal protein L16p/L10e"/>
    <property type="match status" value="1"/>
</dbReference>
<keyword evidence="6" id="KW-0479">Metal-binding</keyword>
<comment type="caution">
    <text evidence="8">The sequence shown here is derived from an EMBL/GenBank/DDBJ whole genome shotgun (WGS) entry which is preliminary data.</text>
</comment>
<protein>
    <recommendedName>
        <fullName evidence="4">Large ribosomal subunit protein uL16m</fullName>
    </recommendedName>
    <alternativeName>
        <fullName evidence="5">39S ribosomal protein L16, mitochondrial</fullName>
    </alternativeName>
</protein>
<keyword evidence="6" id="KW-0863">Zinc-finger</keyword>
<dbReference type="InterPro" id="IPR047873">
    <property type="entry name" value="Ribosomal_uL16"/>
</dbReference>
<dbReference type="PANTHER" id="PTHR12220">
    <property type="entry name" value="50S/60S RIBOSOMAL PROTEIN L16"/>
    <property type="match status" value="1"/>
</dbReference>
<keyword evidence="2 8" id="KW-0689">Ribosomal protein</keyword>
<dbReference type="GO" id="GO:0003735">
    <property type="term" value="F:structural constituent of ribosome"/>
    <property type="evidence" value="ECO:0007669"/>
    <property type="project" value="InterPro"/>
</dbReference>
<keyword evidence="6" id="KW-0862">Zinc</keyword>
<dbReference type="GO" id="GO:0008270">
    <property type="term" value="F:zinc ion binding"/>
    <property type="evidence" value="ECO:0007669"/>
    <property type="project" value="UniProtKB-KW"/>
</dbReference>
<evidence type="ECO:0000256" key="3">
    <source>
        <dbReference type="ARBA" id="ARBA00023274"/>
    </source>
</evidence>
<evidence type="ECO:0000256" key="4">
    <source>
        <dbReference type="ARBA" id="ARBA00035302"/>
    </source>
</evidence>
<evidence type="ECO:0000313" key="8">
    <source>
        <dbReference type="EMBL" id="ODM99477.1"/>
    </source>
</evidence>
<comment type="similarity">
    <text evidence="1">Belongs to the universal ribosomal protein uL16 family.</text>
</comment>
<gene>
    <name evidence="8" type="ORF">Ocin01_07212</name>
</gene>
<dbReference type="CDD" id="cd01433">
    <property type="entry name" value="Ribosomal_L16_L10e"/>
    <property type="match status" value="1"/>
</dbReference>
<dbReference type="InterPro" id="IPR002999">
    <property type="entry name" value="Tudor"/>
</dbReference>
<dbReference type="STRING" id="48709.A0A1D2N2F8"/>
<dbReference type="InterPro" id="IPR016180">
    <property type="entry name" value="Ribosomal_uL16_dom"/>
</dbReference>
<dbReference type="Gene3D" id="2.40.50.90">
    <property type="match status" value="1"/>
</dbReference>
<dbReference type="Proteomes" id="UP000094527">
    <property type="component" value="Unassembled WGS sequence"/>
</dbReference>